<organism evidence="4 5">
    <name type="scientific">Flavobacterium arundinis</name>
    <dbReference type="NCBI Taxonomy" id="3139143"/>
    <lineage>
        <taxon>Bacteria</taxon>
        <taxon>Pseudomonadati</taxon>
        <taxon>Bacteroidota</taxon>
        <taxon>Flavobacteriia</taxon>
        <taxon>Flavobacteriales</taxon>
        <taxon>Flavobacteriaceae</taxon>
        <taxon>Flavobacterium</taxon>
    </lineage>
</organism>
<proteinExistence type="predicted"/>
<dbReference type="InterPro" id="IPR011990">
    <property type="entry name" value="TPR-like_helical_dom_sf"/>
</dbReference>
<reference evidence="4 5" key="1">
    <citation type="submission" date="2024-04" db="EMBL/GenBank/DDBJ databases">
        <title>Flavobacterium sp. DGU11 16S ribosomal RNA gene Genome sequencing and assembly.</title>
        <authorList>
            <person name="Park S."/>
        </authorList>
    </citation>
    <scope>NUCLEOTIDE SEQUENCE [LARGE SCALE GENOMIC DNA]</scope>
    <source>
        <strain evidence="4 5">DGU11</strain>
    </source>
</reference>
<dbReference type="PROSITE" id="PS50005">
    <property type="entry name" value="TPR"/>
    <property type="match status" value="2"/>
</dbReference>
<accession>A0ABU9HXP4</accession>
<dbReference type="InterPro" id="IPR016032">
    <property type="entry name" value="Sig_transdc_resp-reg_C-effctor"/>
</dbReference>
<feature type="coiled-coil region" evidence="2">
    <location>
        <begin position="425"/>
        <end position="461"/>
    </location>
</feature>
<evidence type="ECO:0000256" key="3">
    <source>
        <dbReference type="SAM" id="Phobius"/>
    </source>
</evidence>
<sequence length="605" mass="70437">MKQEWSTLQYTVIFLILSTLFIGCNQDKGNKISFASKESSKFDSLARINPQEARRITDEVLQRAELTDNDSLFLQGYYYKTIINVNSGLSDKVREDSEKALKYSDKIGEENYKHKIYTVLGKFYVQNNEYTVALDYYLKARDYFQSQNDMINLAVSYNGLGILYFEMGDYDNSVINFNKAYTIYTKVGNKRGIGVFYANLGSVFSTKSDFKRANFYQKKSLDIFNSLNDTVSIASCMINISNNDRELKNYDSSFKMLDEALRLSEKINNDRLKERVLHNLGLNYLAKRDLKNAHYYFNEELSLSDKMKFAGGRLGALEQLSYVTKLQGRYADHALMTERYYKLKDSVFGSEVKQKIEELKWANEFEKSSLEKKLLLSKYQIEREKSSLLLIVSVMIGIVSVLVLGIVWLFFRNNKKSLKLSEIENERLQEKIDFEHLNFEKEKAEKEILKLRSVHQDLELETKNREITSISLQLLGKNNLMAEIAEILDKNSKTPNKIESDLRSILFHNQNQKKDWEKFREVFEKVHPGFFTEIKSRFSSLTATDIRICAYIRIRMSLNEVASLLNISLQSLHTSRYRIRKKLNLDTQQSLDDFICEIVTGNNNV</sequence>
<dbReference type="EMBL" id="JBBYHR010000006">
    <property type="protein sequence ID" value="MEL1244940.1"/>
    <property type="molecule type" value="Genomic_DNA"/>
</dbReference>
<name>A0ABU9HXP4_9FLAO</name>
<dbReference type="PANTHER" id="PTHR10098">
    <property type="entry name" value="RAPSYN-RELATED"/>
    <property type="match status" value="1"/>
</dbReference>
<evidence type="ECO:0000313" key="4">
    <source>
        <dbReference type="EMBL" id="MEL1244940.1"/>
    </source>
</evidence>
<keyword evidence="3" id="KW-0472">Membrane</keyword>
<dbReference type="Gene3D" id="1.25.40.10">
    <property type="entry name" value="Tetratricopeptide repeat domain"/>
    <property type="match status" value="2"/>
</dbReference>
<keyword evidence="3" id="KW-1133">Transmembrane helix</keyword>
<keyword evidence="3" id="KW-0812">Transmembrane</keyword>
<dbReference type="SUPFAM" id="SSF46894">
    <property type="entry name" value="C-terminal effector domain of the bipartite response regulators"/>
    <property type="match status" value="1"/>
</dbReference>
<evidence type="ECO:0000256" key="1">
    <source>
        <dbReference type="PROSITE-ProRule" id="PRU00339"/>
    </source>
</evidence>
<feature type="transmembrane region" description="Helical" evidence="3">
    <location>
        <begin position="388"/>
        <end position="411"/>
    </location>
</feature>
<feature type="transmembrane region" description="Helical" evidence="3">
    <location>
        <begin position="6"/>
        <end position="24"/>
    </location>
</feature>
<dbReference type="SMART" id="SM00028">
    <property type="entry name" value="TPR"/>
    <property type="match status" value="4"/>
</dbReference>
<protein>
    <submittedName>
        <fullName evidence="4">Tetratricopeptide repeat protein</fullName>
    </submittedName>
</protein>
<keyword evidence="1" id="KW-0802">TPR repeat</keyword>
<dbReference type="RefSeq" id="WP_341697255.1">
    <property type="nucleotide sequence ID" value="NZ_JBBYHR010000006.1"/>
</dbReference>
<keyword evidence="5" id="KW-1185">Reference proteome</keyword>
<dbReference type="SUPFAM" id="SSF48452">
    <property type="entry name" value="TPR-like"/>
    <property type="match status" value="1"/>
</dbReference>
<dbReference type="PROSITE" id="PS51257">
    <property type="entry name" value="PROKAR_LIPOPROTEIN"/>
    <property type="match status" value="1"/>
</dbReference>
<dbReference type="InterPro" id="IPR036388">
    <property type="entry name" value="WH-like_DNA-bd_sf"/>
</dbReference>
<evidence type="ECO:0000256" key="2">
    <source>
        <dbReference type="SAM" id="Coils"/>
    </source>
</evidence>
<dbReference type="Proteomes" id="UP001464555">
    <property type="component" value="Unassembled WGS sequence"/>
</dbReference>
<dbReference type="Gene3D" id="1.10.10.10">
    <property type="entry name" value="Winged helix-like DNA-binding domain superfamily/Winged helix DNA-binding domain"/>
    <property type="match status" value="1"/>
</dbReference>
<feature type="repeat" description="TPR" evidence="1">
    <location>
        <begin position="114"/>
        <end position="147"/>
    </location>
</feature>
<evidence type="ECO:0000313" key="5">
    <source>
        <dbReference type="Proteomes" id="UP001464555"/>
    </source>
</evidence>
<dbReference type="InterPro" id="IPR019734">
    <property type="entry name" value="TPR_rpt"/>
</dbReference>
<comment type="caution">
    <text evidence="4">The sequence shown here is derived from an EMBL/GenBank/DDBJ whole genome shotgun (WGS) entry which is preliminary data.</text>
</comment>
<gene>
    <name evidence="4" type="ORF">AAEO56_11750</name>
</gene>
<dbReference type="Pfam" id="PF13424">
    <property type="entry name" value="TPR_12"/>
    <property type="match status" value="2"/>
</dbReference>
<keyword evidence="2" id="KW-0175">Coiled coil</keyword>
<feature type="repeat" description="TPR" evidence="1">
    <location>
        <begin position="154"/>
        <end position="187"/>
    </location>
</feature>